<proteinExistence type="predicted"/>
<keyword evidence="1" id="KW-1133">Transmembrane helix</keyword>
<dbReference type="EMBL" id="REGN01002531">
    <property type="protein sequence ID" value="RNA27563.1"/>
    <property type="molecule type" value="Genomic_DNA"/>
</dbReference>
<keyword evidence="3" id="KW-1185">Reference proteome</keyword>
<evidence type="ECO:0000313" key="3">
    <source>
        <dbReference type="Proteomes" id="UP000276133"/>
    </source>
</evidence>
<protein>
    <recommendedName>
        <fullName evidence="4">Transmembrane protein</fullName>
    </recommendedName>
</protein>
<dbReference type="AlphaFoldDB" id="A0A3M7RVG4"/>
<evidence type="ECO:0000256" key="1">
    <source>
        <dbReference type="SAM" id="Phobius"/>
    </source>
</evidence>
<reference evidence="2 3" key="1">
    <citation type="journal article" date="2018" name="Sci. Rep.">
        <title>Genomic signatures of local adaptation to the degree of environmental predictability in rotifers.</title>
        <authorList>
            <person name="Franch-Gras L."/>
            <person name="Hahn C."/>
            <person name="Garcia-Roger E.M."/>
            <person name="Carmona M.J."/>
            <person name="Serra M."/>
            <person name="Gomez A."/>
        </authorList>
    </citation>
    <scope>NUCLEOTIDE SEQUENCE [LARGE SCALE GENOMIC DNA]</scope>
    <source>
        <strain evidence="2">HYR1</strain>
    </source>
</reference>
<keyword evidence="1" id="KW-0812">Transmembrane</keyword>
<evidence type="ECO:0008006" key="4">
    <source>
        <dbReference type="Google" id="ProtNLM"/>
    </source>
</evidence>
<dbReference type="Proteomes" id="UP000276133">
    <property type="component" value="Unassembled WGS sequence"/>
</dbReference>
<feature type="transmembrane region" description="Helical" evidence="1">
    <location>
        <begin position="31"/>
        <end position="50"/>
    </location>
</feature>
<accession>A0A3M7RVG4</accession>
<evidence type="ECO:0000313" key="2">
    <source>
        <dbReference type="EMBL" id="RNA27563.1"/>
    </source>
</evidence>
<sequence length="63" mass="7535">MSQFQLKPFKRKCFQKLQFVHIHKINDKNGIYSLVVVVVVLNIIMVNRVGQNSSCWFHFQKNR</sequence>
<name>A0A3M7RVG4_BRAPC</name>
<keyword evidence="1" id="KW-0472">Membrane</keyword>
<gene>
    <name evidence="2" type="ORF">BpHYR1_046696</name>
</gene>
<organism evidence="2 3">
    <name type="scientific">Brachionus plicatilis</name>
    <name type="common">Marine rotifer</name>
    <name type="synonym">Brachionus muelleri</name>
    <dbReference type="NCBI Taxonomy" id="10195"/>
    <lineage>
        <taxon>Eukaryota</taxon>
        <taxon>Metazoa</taxon>
        <taxon>Spiralia</taxon>
        <taxon>Gnathifera</taxon>
        <taxon>Rotifera</taxon>
        <taxon>Eurotatoria</taxon>
        <taxon>Monogononta</taxon>
        <taxon>Pseudotrocha</taxon>
        <taxon>Ploima</taxon>
        <taxon>Brachionidae</taxon>
        <taxon>Brachionus</taxon>
    </lineage>
</organism>
<comment type="caution">
    <text evidence="2">The sequence shown here is derived from an EMBL/GenBank/DDBJ whole genome shotgun (WGS) entry which is preliminary data.</text>
</comment>